<feature type="region of interest" description="Disordered" evidence="1">
    <location>
        <begin position="60"/>
        <end position="96"/>
    </location>
</feature>
<evidence type="ECO:0000313" key="3">
    <source>
        <dbReference type="EMBL" id="MBP1955755.1"/>
    </source>
</evidence>
<dbReference type="OrthoDB" id="331156at2157"/>
<protein>
    <submittedName>
        <fullName evidence="3">Zn ribbon nucleic-acid-binding protein</fullName>
    </submittedName>
</protein>
<dbReference type="Proteomes" id="UP000614609">
    <property type="component" value="Unassembled WGS sequence"/>
</dbReference>
<reference evidence="2" key="2">
    <citation type="submission" date="2020-09" db="EMBL/GenBank/DDBJ databases">
        <authorList>
            <person name="Sun Q."/>
            <person name="Ohkuma M."/>
        </authorList>
    </citation>
    <scope>NUCLEOTIDE SEQUENCE</scope>
    <source>
        <strain evidence="2">JCM 16108</strain>
    </source>
</reference>
<dbReference type="RefSeq" id="WP_188873044.1">
    <property type="nucleotide sequence ID" value="NZ_BMOO01000007.1"/>
</dbReference>
<evidence type="ECO:0000256" key="1">
    <source>
        <dbReference type="SAM" id="MobiDB-lite"/>
    </source>
</evidence>
<reference evidence="2" key="1">
    <citation type="journal article" date="2014" name="Int. J. Syst. Evol. Microbiol.">
        <title>Complete genome sequence of Corynebacterium casei LMG S-19264T (=DSM 44701T), isolated from a smear-ripened cheese.</title>
        <authorList>
            <consortium name="US DOE Joint Genome Institute (JGI-PGF)"/>
            <person name="Walter F."/>
            <person name="Albersmeier A."/>
            <person name="Kalinowski J."/>
            <person name="Ruckert C."/>
        </authorList>
    </citation>
    <scope>NUCLEOTIDE SEQUENCE</scope>
    <source>
        <strain evidence="2">JCM 16108</strain>
    </source>
</reference>
<name>A0A830G407_9EURY</name>
<dbReference type="EMBL" id="JAGGKO010000006">
    <property type="protein sequence ID" value="MBP1955755.1"/>
    <property type="molecule type" value="Genomic_DNA"/>
</dbReference>
<dbReference type="Proteomes" id="UP000765891">
    <property type="component" value="Unassembled WGS sequence"/>
</dbReference>
<accession>A0A830G407</accession>
<evidence type="ECO:0000313" key="2">
    <source>
        <dbReference type="EMBL" id="GGM74805.1"/>
    </source>
</evidence>
<keyword evidence="4" id="KW-1185">Reference proteome</keyword>
<feature type="compositionally biased region" description="Acidic residues" evidence="1">
    <location>
        <begin position="69"/>
        <end position="96"/>
    </location>
</feature>
<evidence type="ECO:0000313" key="4">
    <source>
        <dbReference type="Proteomes" id="UP000614609"/>
    </source>
</evidence>
<gene>
    <name evidence="2" type="ORF">GCM10009017_25950</name>
    <name evidence="3" type="ORF">J2752_002684</name>
</gene>
<reference evidence="3" key="3">
    <citation type="submission" date="2021-03" db="EMBL/GenBank/DDBJ databases">
        <title>Genomic Encyclopedia of Type Strains, Phase IV (KMG-IV): sequencing the most valuable type-strain genomes for metagenomic binning, comparative biology and taxonomic classification.</title>
        <authorList>
            <person name="Goeker M."/>
        </authorList>
    </citation>
    <scope>NUCLEOTIDE SEQUENCE</scope>
    <source>
        <strain evidence="3">DSM 22443</strain>
    </source>
</reference>
<dbReference type="AlphaFoldDB" id="A0A830G407"/>
<comment type="caution">
    <text evidence="2">The sequence shown here is derived from an EMBL/GenBank/DDBJ whole genome shotgun (WGS) entry which is preliminary data.</text>
</comment>
<sequence length="96" mass="9976">MTDARDEAATCPRCGGELETFVFGSARAVGCAECGYADVPADHSPAERVEEESWASILRRYRRGGGGETVDDGDGSADGGDDENTASEDDTGDEPG</sequence>
<dbReference type="EMBL" id="BMOO01000007">
    <property type="protein sequence ID" value="GGM74805.1"/>
    <property type="molecule type" value="Genomic_DNA"/>
</dbReference>
<proteinExistence type="predicted"/>
<organism evidence="2 4">
    <name type="scientific">Halarchaeum rubridurum</name>
    <dbReference type="NCBI Taxonomy" id="489911"/>
    <lineage>
        <taxon>Archaea</taxon>
        <taxon>Methanobacteriati</taxon>
        <taxon>Methanobacteriota</taxon>
        <taxon>Stenosarchaea group</taxon>
        <taxon>Halobacteria</taxon>
        <taxon>Halobacteriales</taxon>
        <taxon>Halobacteriaceae</taxon>
    </lineage>
</organism>